<comment type="caution">
    <text evidence="2">The sequence shown here is derived from an EMBL/GenBank/DDBJ whole genome shotgun (WGS) entry which is preliminary data.</text>
</comment>
<dbReference type="Proteomes" id="UP001597182">
    <property type="component" value="Unassembled WGS sequence"/>
</dbReference>
<proteinExistence type="predicted"/>
<dbReference type="EMBL" id="JBHTMB010000240">
    <property type="protein sequence ID" value="MFD1236685.1"/>
    <property type="molecule type" value="Genomic_DNA"/>
</dbReference>
<evidence type="ECO:0000313" key="2">
    <source>
        <dbReference type="EMBL" id="MFD1236685.1"/>
    </source>
</evidence>
<protein>
    <recommendedName>
        <fullName evidence="4">Transposase</fullName>
    </recommendedName>
</protein>
<name>A0ABW3VPD5_9PSEU</name>
<sequence length="56" mass="6046">MTPEAGRAWVARVRGDNRTLERELAAQEAAAAVRTPKLEDVLSHSHSRPATPAPAE</sequence>
<evidence type="ECO:0000256" key="1">
    <source>
        <dbReference type="SAM" id="MobiDB-lite"/>
    </source>
</evidence>
<keyword evidence="3" id="KW-1185">Reference proteome</keyword>
<gene>
    <name evidence="2" type="ORF">ACFQ34_25650</name>
</gene>
<evidence type="ECO:0008006" key="4">
    <source>
        <dbReference type="Google" id="ProtNLM"/>
    </source>
</evidence>
<evidence type="ECO:0000313" key="3">
    <source>
        <dbReference type="Proteomes" id="UP001597182"/>
    </source>
</evidence>
<accession>A0ABW3VPD5</accession>
<feature type="region of interest" description="Disordered" evidence="1">
    <location>
        <begin position="27"/>
        <end position="56"/>
    </location>
</feature>
<dbReference type="RefSeq" id="WP_013674382.1">
    <property type="nucleotide sequence ID" value="NZ_BAABKS010000090.1"/>
</dbReference>
<organism evidence="2 3">
    <name type="scientific">Pseudonocardia benzenivorans</name>
    <dbReference type="NCBI Taxonomy" id="228005"/>
    <lineage>
        <taxon>Bacteria</taxon>
        <taxon>Bacillati</taxon>
        <taxon>Actinomycetota</taxon>
        <taxon>Actinomycetes</taxon>
        <taxon>Pseudonocardiales</taxon>
        <taxon>Pseudonocardiaceae</taxon>
        <taxon>Pseudonocardia</taxon>
    </lineage>
</organism>
<reference evidence="3" key="1">
    <citation type="journal article" date="2019" name="Int. J. Syst. Evol. Microbiol.">
        <title>The Global Catalogue of Microorganisms (GCM) 10K type strain sequencing project: providing services to taxonomists for standard genome sequencing and annotation.</title>
        <authorList>
            <consortium name="The Broad Institute Genomics Platform"/>
            <consortium name="The Broad Institute Genome Sequencing Center for Infectious Disease"/>
            <person name="Wu L."/>
            <person name="Ma J."/>
        </authorList>
    </citation>
    <scope>NUCLEOTIDE SEQUENCE [LARGE SCALE GENOMIC DNA]</scope>
    <source>
        <strain evidence="3">CCUG 49018</strain>
    </source>
</reference>